<dbReference type="EMBL" id="LJIJ01001059">
    <property type="protein sequence ID" value="ODM93156.1"/>
    <property type="molecule type" value="Genomic_DNA"/>
</dbReference>
<sequence length="439" mass="50301">QLILSPKSYSFEMWKETPVPVYLEFYFFNWTNSGDLTNPDKTIRKPNLVELGPYVFRETKRKVILNWHDNNGTVTFLQNKTWHFDPKLSTGSLNDIVTTLNVPAIAAAFVVKKHPPIIKTMLGMTMSLFETSLSIQKTIRELTFDGYEDPLLDLASIVPNSVAPVTIPFDKFGWFYTRNNSASYDGVFNMYTGSRNIQSFGELAKWNYENYTTAYKSSCGRIGGSAGEFFMPVKKKESISLFSTDVCRQLKMPYKEEILVDGIKAFRYWGDEKMLDTSSPSHPDNWCFCNSGKCPPKGVIDVSSCKWNAPAYVSFPHFLHADASYRRSVNGMKPNASIHQMYIDLEQRSGIPLQVEASMQINILIEPHPEYNSMKHLPTLYFPIFWFKQRARVDDKIGSQIHLLNKIFISGYVIFGTVAAFASWSFFWCQFPKRGENET</sequence>
<organism evidence="9 10">
    <name type="scientific">Orchesella cincta</name>
    <name type="common">Springtail</name>
    <name type="synonym">Podura cincta</name>
    <dbReference type="NCBI Taxonomy" id="48709"/>
    <lineage>
        <taxon>Eukaryota</taxon>
        <taxon>Metazoa</taxon>
        <taxon>Ecdysozoa</taxon>
        <taxon>Arthropoda</taxon>
        <taxon>Hexapoda</taxon>
        <taxon>Collembola</taxon>
        <taxon>Entomobryomorpha</taxon>
        <taxon>Entomobryoidea</taxon>
        <taxon>Orchesellidae</taxon>
        <taxon>Orchesellinae</taxon>
        <taxon>Orchesella</taxon>
    </lineage>
</organism>
<keyword evidence="3" id="KW-1003">Cell membrane</keyword>
<keyword evidence="6 8" id="KW-0472">Membrane</keyword>
<reference evidence="9 10" key="1">
    <citation type="journal article" date="2016" name="Genome Biol. Evol.">
        <title>Gene Family Evolution Reflects Adaptation to Soil Environmental Stressors in the Genome of the Collembolan Orchesella cincta.</title>
        <authorList>
            <person name="Faddeeva-Vakhrusheva A."/>
            <person name="Derks M.F."/>
            <person name="Anvar S.Y."/>
            <person name="Agamennone V."/>
            <person name="Suring W."/>
            <person name="Smit S."/>
            <person name="van Straalen N.M."/>
            <person name="Roelofs D."/>
        </authorList>
    </citation>
    <scope>NUCLEOTIDE SEQUENCE [LARGE SCALE GENOMIC DNA]</scope>
    <source>
        <tissue evidence="9">Mixed pool</tissue>
    </source>
</reference>
<keyword evidence="10" id="KW-1185">Reference proteome</keyword>
<evidence type="ECO:0000256" key="7">
    <source>
        <dbReference type="ARBA" id="ARBA00023180"/>
    </source>
</evidence>
<dbReference type="PRINTS" id="PR01609">
    <property type="entry name" value="CD36FAMILY"/>
</dbReference>
<evidence type="ECO:0000256" key="1">
    <source>
        <dbReference type="ARBA" id="ARBA00004236"/>
    </source>
</evidence>
<dbReference type="Pfam" id="PF01130">
    <property type="entry name" value="CD36"/>
    <property type="match status" value="1"/>
</dbReference>
<comment type="caution">
    <text evidence="9">The sequence shown here is derived from an EMBL/GenBank/DDBJ whole genome shotgun (WGS) entry which is preliminary data.</text>
</comment>
<evidence type="ECO:0000313" key="9">
    <source>
        <dbReference type="EMBL" id="ODM93156.1"/>
    </source>
</evidence>
<keyword evidence="7" id="KW-0325">Glycoprotein</keyword>
<dbReference type="PANTHER" id="PTHR11923:SF93">
    <property type="entry name" value="GH07959P-RELATED"/>
    <property type="match status" value="1"/>
</dbReference>
<feature type="non-terminal residue" evidence="9">
    <location>
        <position position="1"/>
    </location>
</feature>
<protein>
    <submittedName>
        <fullName evidence="9">Protein croquemort</fullName>
    </submittedName>
</protein>
<keyword evidence="4 8" id="KW-0812">Transmembrane</keyword>
<evidence type="ECO:0000256" key="5">
    <source>
        <dbReference type="ARBA" id="ARBA00022989"/>
    </source>
</evidence>
<dbReference type="InterPro" id="IPR002159">
    <property type="entry name" value="CD36_fam"/>
</dbReference>
<feature type="transmembrane region" description="Helical" evidence="8">
    <location>
        <begin position="407"/>
        <end position="429"/>
    </location>
</feature>
<dbReference type="GO" id="GO:0005737">
    <property type="term" value="C:cytoplasm"/>
    <property type="evidence" value="ECO:0007669"/>
    <property type="project" value="TreeGrafter"/>
</dbReference>
<evidence type="ECO:0000256" key="3">
    <source>
        <dbReference type="ARBA" id="ARBA00022475"/>
    </source>
</evidence>
<feature type="non-terminal residue" evidence="9">
    <location>
        <position position="439"/>
    </location>
</feature>
<comment type="subcellular location">
    <subcellularLocation>
        <location evidence="1">Cell membrane</location>
    </subcellularLocation>
</comment>
<evidence type="ECO:0000256" key="2">
    <source>
        <dbReference type="ARBA" id="ARBA00010532"/>
    </source>
</evidence>
<dbReference type="GO" id="GO:0005886">
    <property type="term" value="C:plasma membrane"/>
    <property type="evidence" value="ECO:0007669"/>
    <property type="project" value="UniProtKB-SubCell"/>
</dbReference>
<dbReference type="GO" id="GO:0005044">
    <property type="term" value="F:scavenger receptor activity"/>
    <property type="evidence" value="ECO:0007669"/>
    <property type="project" value="TreeGrafter"/>
</dbReference>
<accession>A0A1D2MJB9</accession>
<evidence type="ECO:0000256" key="8">
    <source>
        <dbReference type="SAM" id="Phobius"/>
    </source>
</evidence>
<evidence type="ECO:0000313" key="10">
    <source>
        <dbReference type="Proteomes" id="UP000094527"/>
    </source>
</evidence>
<dbReference type="STRING" id="48709.A0A1D2MJB9"/>
<name>A0A1D2MJB9_ORCCI</name>
<dbReference type="OrthoDB" id="514335at2759"/>
<evidence type="ECO:0000256" key="4">
    <source>
        <dbReference type="ARBA" id="ARBA00022692"/>
    </source>
</evidence>
<dbReference type="AlphaFoldDB" id="A0A1D2MJB9"/>
<comment type="similarity">
    <text evidence="2">Belongs to the CD36 family.</text>
</comment>
<dbReference type="Proteomes" id="UP000094527">
    <property type="component" value="Unassembled WGS sequence"/>
</dbReference>
<gene>
    <name evidence="9" type="ORF">Ocin01_13524</name>
</gene>
<dbReference type="PANTHER" id="PTHR11923">
    <property type="entry name" value="SCAVENGER RECEPTOR CLASS B TYPE-1 SR-B1"/>
    <property type="match status" value="1"/>
</dbReference>
<proteinExistence type="inferred from homology"/>
<evidence type="ECO:0000256" key="6">
    <source>
        <dbReference type="ARBA" id="ARBA00023136"/>
    </source>
</evidence>
<keyword evidence="5 8" id="KW-1133">Transmembrane helix</keyword>
<dbReference type="OMA" id="ICTHGSP"/>